<dbReference type="CDD" id="cd01948">
    <property type="entry name" value="EAL"/>
    <property type="match status" value="1"/>
</dbReference>
<dbReference type="SUPFAM" id="SSF55073">
    <property type="entry name" value="Nucleotide cyclase"/>
    <property type="match status" value="1"/>
</dbReference>
<evidence type="ECO:0000313" key="5">
    <source>
        <dbReference type="Proteomes" id="UP000179524"/>
    </source>
</evidence>
<evidence type="ECO:0000259" key="3">
    <source>
        <dbReference type="PROSITE" id="PS50887"/>
    </source>
</evidence>
<dbReference type="InterPro" id="IPR052155">
    <property type="entry name" value="Biofilm_reg_signaling"/>
</dbReference>
<sequence>MGKKISNSRDEQQLIDKQNERKNLKLKYNGKENLRFMAEYDYLTELPNRRNFENVLDELIILGEAEIHENTIVLMFIDLDRFKFFNDSLGHNAGDKVLKIVADRINNVVGSENLVARYSGDEFVVLFKGVTDRENINKVAERIQQKLTEPIRLLNNEYSVSASIGISIFPEHTNHIDELVLRADQAMYSAKKKGKNRVEFFNVEIANEIDRKAKIEQNLKKAIDNNELYLEYQPIVNVYNKKIVGFEALLRWKSEKLGSISPGEFIPIAEESDLIFKIGEWVFLEVCEHLSTWSKKGVPSFYISLNMSIKQFEQHNLVPKLEQHIKDFGVNVDLIKIEITESTAMKNSEEILSKLNELNNLGIEIFLDDFGTGFSSLSYFEKLPVSLIKIDKSFIKDITQHKKRAAITRAIVAMTKSLKIKVLAEGVEEIEQYQYLCSIGCHIMQGYYFCKPVPFNYVEAFFHSTK</sequence>
<dbReference type="InterPro" id="IPR000160">
    <property type="entry name" value="GGDEF_dom"/>
</dbReference>
<dbReference type="AlphaFoldDB" id="A0A1S2LP02"/>
<dbReference type="InterPro" id="IPR035919">
    <property type="entry name" value="EAL_sf"/>
</dbReference>
<dbReference type="PROSITE" id="PS50887">
    <property type="entry name" value="GGDEF"/>
    <property type="match status" value="1"/>
</dbReference>
<dbReference type="Pfam" id="PF00563">
    <property type="entry name" value="EAL"/>
    <property type="match status" value="1"/>
</dbReference>
<dbReference type="NCBIfam" id="TIGR00254">
    <property type="entry name" value="GGDEF"/>
    <property type="match status" value="1"/>
</dbReference>
<accession>A0A1S2LP02</accession>
<dbReference type="Proteomes" id="UP000179524">
    <property type="component" value="Unassembled WGS sequence"/>
</dbReference>
<dbReference type="InterPro" id="IPR001633">
    <property type="entry name" value="EAL_dom"/>
</dbReference>
<reference evidence="4 5" key="1">
    <citation type="submission" date="2016-10" db="EMBL/GenBank/DDBJ databases">
        <title>Draft genome sequences of four alkaliphilic bacteria belonging to the Anaerobacillus genus.</title>
        <authorList>
            <person name="Bassil N.M."/>
            <person name="Lloyd J.R."/>
        </authorList>
    </citation>
    <scope>NUCLEOTIDE SEQUENCE [LARGE SCALE GENOMIC DNA]</scope>
    <source>
        <strain evidence="4 5">DSM 18345</strain>
    </source>
</reference>
<proteinExistence type="predicted"/>
<dbReference type="Gene3D" id="3.20.20.450">
    <property type="entry name" value="EAL domain"/>
    <property type="match status" value="1"/>
</dbReference>
<dbReference type="SMART" id="SM00052">
    <property type="entry name" value="EAL"/>
    <property type="match status" value="1"/>
</dbReference>
<dbReference type="Gene3D" id="3.30.70.270">
    <property type="match status" value="1"/>
</dbReference>
<feature type="coiled-coil region" evidence="1">
    <location>
        <begin position="7"/>
        <end position="34"/>
    </location>
</feature>
<dbReference type="RefSeq" id="WP_071309298.1">
    <property type="nucleotide sequence ID" value="NZ_MLQR01000022.1"/>
</dbReference>
<dbReference type="InterPro" id="IPR029787">
    <property type="entry name" value="Nucleotide_cyclase"/>
</dbReference>
<feature type="domain" description="GGDEF" evidence="3">
    <location>
        <begin position="70"/>
        <end position="203"/>
    </location>
</feature>
<dbReference type="Pfam" id="PF00990">
    <property type="entry name" value="GGDEF"/>
    <property type="match status" value="1"/>
</dbReference>
<dbReference type="PROSITE" id="PS50883">
    <property type="entry name" value="EAL"/>
    <property type="match status" value="1"/>
</dbReference>
<dbReference type="InterPro" id="IPR043128">
    <property type="entry name" value="Rev_trsase/Diguanyl_cyclase"/>
</dbReference>
<name>A0A1S2LP02_9BACI</name>
<keyword evidence="5" id="KW-1185">Reference proteome</keyword>
<gene>
    <name evidence="4" type="ORF">BKP37_09150</name>
</gene>
<evidence type="ECO:0000259" key="2">
    <source>
        <dbReference type="PROSITE" id="PS50883"/>
    </source>
</evidence>
<keyword evidence="1" id="KW-0175">Coiled coil</keyword>
<dbReference type="FunFam" id="3.30.70.270:FF:000001">
    <property type="entry name" value="Diguanylate cyclase domain protein"/>
    <property type="match status" value="1"/>
</dbReference>
<comment type="caution">
    <text evidence="4">The sequence shown here is derived from an EMBL/GenBank/DDBJ whole genome shotgun (WGS) entry which is preliminary data.</text>
</comment>
<evidence type="ECO:0000313" key="4">
    <source>
        <dbReference type="EMBL" id="OIJ14238.1"/>
    </source>
</evidence>
<dbReference type="PANTHER" id="PTHR44757:SF2">
    <property type="entry name" value="BIOFILM ARCHITECTURE MAINTENANCE PROTEIN MBAA"/>
    <property type="match status" value="1"/>
</dbReference>
<dbReference type="PANTHER" id="PTHR44757">
    <property type="entry name" value="DIGUANYLATE CYCLASE DGCP"/>
    <property type="match status" value="1"/>
</dbReference>
<evidence type="ECO:0008006" key="6">
    <source>
        <dbReference type="Google" id="ProtNLM"/>
    </source>
</evidence>
<feature type="domain" description="EAL" evidence="2">
    <location>
        <begin position="212"/>
        <end position="466"/>
    </location>
</feature>
<dbReference type="EMBL" id="MLQR01000022">
    <property type="protein sequence ID" value="OIJ14238.1"/>
    <property type="molecule type" value="Genomic_DNA"/>
</dbReference>
<evidence type="ECO:0000256" key="1">
    <source>
        <dbReference type="SAM" id="Coils"/>
    </source>
</evidence>
<dbReference type="CDD" id="cd01949">
    <property type="entry name" value="GGDEF"/>
    <property type="match status" value="1"/>
</dbReference>
<dbReference type="SUPFAM" id="SSF141868">
    <property type="entry name" value="EAL domain-like"/>
    <property type="match status" value="1"/>
</dbReference>
<protein>
    <recommendedName>
        <fullName evidence="6">Diguanylate cyclase</fullName>
    </recommendedName>
</protein>
<organism evidence="4 5">
    <name type="scientific">Anaerobacillus alkalilacustris</name>
    <dbReference type="NCBI Taxonomy" id="393763"/>
    <lineage>
        <taxon>Bacteria</taxon>
        <taxon>Bacillati</taxon>
        <taxon>Bacillota</taxon>
        <taxon>Bacilli</taxon>
        <taxon>Bacillales</taxon>
        <taxon>Bacillaceae</taxon>
        <taxon>Anaerobacillus</taxon>
    </lineage>
</organism>
<dbReference type="SMART" id="SM00267">
    <property type="entry name" value="GGDEF"/>
    <property type="match status" value="1"/>
</dbReference>